<dbReference type="Pfam" id="PF22562">
    <property type="entry name" value="UBA_7"/>
    <property type="match status" value="1"/>
</dbReference>
<dbReference type="Gene3D" id="1.10.287.110">
    <property type="entry name" value="DnaJ domain"/>
    <property type="match status" value="1"/>
</dbReference>
<keyword evidence="4" id="KW-1185">Reference proteome</keyword>
<feature type="region of interest" description="Disordered" evidence="1">
    <location>
        <begin position="179"/>
        <end position="289"/>
    </location>
</feature>
<dbReference type="InterPro" id="IPR009060">
    <property type="entry name" value="UBA-like_sf"/>
</dbReference>
<dbReference type="InterPro" id="IPR015940">
    <property type="entry name" value="UBA"/>
</dbReference>
<gene>
    <name evidence="3" type="ORF">UCRPC4_g02539</name>
</gene>
<evidence type="ECO:0000313" key="4">
    <source>
        <dbReference type="Proteomes" id="UP000053317"/>
    </source>
</evidence>
<dbReference type="Proteomes" id="UP000053317">
    <property type="component" value="Unassembled WGS sequence"/>
</dbReference>
<dbReference type="PANTHER" id="PTHR23172:SF19">
    <property type="entry name" value="J DOMAIN-CONTAINING PROTEIN"/>
    <property type="match status" value="1"/>
</dbReference>
<evidence type="ECO:0000313" key="3">
    <source>
        <dbReference type="EMBL" id="KKY24173.1"/>
    </source>
</evidence>
<dbReference type="Gene3D" id="1.25.40.10">
    <property type="entry name" value="Tetratricopeptide repeat domain"/>
    <property type="match status" value="1"/>
</dbReference>
<feature type="domain" description="UBA" evidence="2">
    <location>
        <begin position="256"/>
        <end position="305"/>
    </location>
</feature>
<sequence length="753" mass="80968">MNDLNGLQWTANGSDTKKGAPMSSSMFQAMRSTPQASGRSTSFGNGQSNPPSKSTTPANDSFASLVSFGSSSSTKNLSLQDQQKRLLEQRSTQQAANAKQIDAQFAGGSEQFWNNLGSGRNTPSVPVGQSGTTFGGGLSRTDDRVDEEDILAAFNSSATVDSSTHFPKPASTPVSIGVSSAANITKPPTFPTTSEFSNFDNDDDPFGLSNLKGNQRAQTVEASGDLADDDVLGLLGEPVSQVAKPQWQPEPSSPPNKDQETTHPQDKAVAELVEMGFAPEKAREALEATESGLDVPAAVGWLLNQAHDESKQRSKGRTPNDSPVPRNRDRRQSGRRLDHDDPLAWRREESRDTSSSRRREPGLTGDKDAAHLASEFGNNLFKTAGSLWKQGTKRMQQAVQEFNNSDSDTNVPKWMRDASSDSQDKSSSIRPSTERQNSHGATVTDEALMLESASHKHRETGTSYFKRGDFSAAHASYTSALTQIPTTHPITIVILTNRALTALKVGEPKTALTDANNALSVIGKSKGEAETITISTTEQPKPMRDYYGKALMRKAEALEQLEKWSEALVVWREAIDGGHGGAISQQGRTRCEKAAGASKPKPAAAALSRPAAIHKSVSAPPHRPPVSSAASDAAVSKLRAANAAAEKLDDEKFALADSVEAKITAWKGGKVDNLRALIGSLDTVLWPETGWKKVGMAELVLPNKVKIQYMKGISKVHPDKIPVTATTEQRMIAGAVFSALNEAWDKFKKENNL</sequence>
<accession>A0A0G2GL13</accession>
<dbReference type="Gene3D" id="1.10.8.10">
    <property type="entry name" value="DNA helicase RuvA subunit, C-terminal domain"/>
    <property type="match status" value="1"/>
</dbReference>
<organism evidence="3 4">
    <name type="scientific">Phaeomoniella chlamydospora</name>
    <name type="common">Phaeoacremonium chlamydosporum</name>
    <dbReference type="NCBI Taxonomy" id="158046"/>
    <lineage>
        <taxon>Eukaryota</taxon>
        <taxon>Fungi</taxon>
        <taxon>Dikarya</taxon>
        <taxon>Ascomycota</taxon>
        <taxon>Pezizomycotina</taxon>
        <taxon>Eurotiomycetes</taxon>
        <taxon>Chaetothyriomycetidae</taxon>
        <taxon>Phaeomoniellales</taxon>
        <taxon>Phaeomoniellaceae</taxon>
        <taxon>Phaeomoniella</taxon>
    </lineage>
</organism>
<dbReference type="SUPFAM" id="SSF46934">
    <property type="entry name" value="UBA-like"/>
    <property type="match status" value="1"/>
</dbReference>
<feature type="compositionally biased region" description="Low complexity" evidence="1">
    <location>
        <begin position="61"/>
        <end position="73"/>
    </location>
</feature>
<feature type="region of interest" description="Disordered" evidence="1">
    <location>
        <begin position="1"/>
        <end position="145"/>
    </location>
</feature>
<dbReference type="EMBL" id="LCWF01000062">
    <property type="protein sequence ID" value="KKY24173.1"/>
    <property type="molecule type" value="Genomic_DNA"/>
</dbReference>
<dbReference type="FunFam" id="1.25.40.10:FF:000354">
    <property type="entry name" value="UBA domain-containing protein 7"/>
    <property type="match status" value="1"/>
</dbReference>
<proteinExistence type="predicted"/>
<feature type="compositionally biased region" description="Polar residues" evidence="1">
    <location>
        <begin position="211"/>
        <end position="221"/>
    </location>
</feature>
<dbReference type="InterPro" id="IPR036869">
    <property type="entry name" value="J_dom_sf"/>
</dbReference>
<feature type="compositionally biased region" description="Polar residues" evidence="1">
    <location>
        <begin position="111"/>
        <end position="132"/>
    </location>
</feature>
<feature type="region of interest" description="Disordered" evidence="1">
    <location>
        <begin position="608"/>
        <end position="631"/>
    </location>
</feature>
<dbReference type="OrthoDB" id="1717591at2759"/>
<evidence type="ECO:0000256" key="1">
    <source>
        <dbReference type="SAM" id="MobiDB-lite"/>
    </source>
</evidence>
<feature type="compositionally biased region" description="Basic and acidic residues" evidence="1">
    <location>
        <begin position="326"/>
        <end position="368"/>
    </location>
</feature>
<feature type="compositionally biased region" description="Polar residues" evidence="1">
    <location>
        <begin position="1"/>
        <end position="14"/>
    </location>
</feature>
<dbReference type="GO" id="GO:0072318">
    <property type="term" value="P:clathrin coat disassembly"/>
    <property type="evidence" value="ECO:0007669"/>
    <property type="project" value="TreeGrafter"/>
</dbReference>
<dbReference type="FunFam" id="1.10.287.110:FF:000002">
    <property type="entry name" value="putative tyrosine-protein phosphatase auxilin isoform X2"/>
    <property type="match status" value="1"/>
</dbReference>
<comment type="caution">
    <text evidence="3">The sequence shown here is derived from an EMBL/GenBank/DDBJ whole genome shotgun (WGS) entry which is preliminary data.</text>
</comment>
<dbReference type="SUPFAM" id="SSF46565">
    <property type="entry name" value="Chaperone J-domain"/>
    <property type="match status" value="1"/>
</dbReference>
<dbReference type="GO" id="GO:0005737">
    <property type="term" value="C:cytoplasm"/>
    <property type="evidence" value="ECO:0007669"/>
    <property type="project" value="TreeGrafter"/>
</dbReference>
<feature type="compositionally biased region" description="Polar residues" evidence="1">
    <location>
        <begin position="22"/>
        <end position="59"/>
    </location>
</feature>
<dbReference type="PROSITE" id="PS50030">
    <property type="entry name" value="UBA"/>
    <property type="match status" value="1"/>
</dbReference>
<reference evidence="3 4" key="1">
    <citation type="submission" date="2015-05" db="EMBL/GenBank/DDBJ databases">
        <title>Distinctive expansion of gene families associated with plant cell wall degradation and secondary metabolism in the genomes of grapevine trunk pathogens.</title>
        <authorList>
            <person name="Lawrence D.P."/>
            <person name="Travadon R."/>
            <person name="Rolshausen P.E."/>
            <person name="Baumgartner K."/>
        </authorList>
    </citation>
    <scope>NUCLEOTIDE SEQUENCE [LARGE SCALE GENOMIC DNA]</scope>
    <source>
        <strain evidence="3">UCRPC4</strain>
    </source>
</reference>
<dbReference type="PANTHER" id="PTHR23172">
    <property type="entry name" value="AUXILIN/CYCLIN G-ASSOCIATED KINASE-RELATED"/>
    <property type="match status" value="1"/>
</dbReference>
<protein>
    <submittedName>
        <fullName evidence="3">Putative uba ts-n domain protein</fullName>
    </submittedName>
</protein>
<reference evidence="3 4" key="2">
    <citation type="submission" date="2015-05" db="EMBL/GenBank/DDBJ databases">
        <authorList>
            <person name="Morales-Cruz A."/>
            <person name="Amrine K.C."/>
            <person name="Cantu D."/>
        </authorList>
    </citation>
    <scope>NUCLEOTIDE SEQUENCE [LARGE SCALE GENOMIC DNA]</scope>
    <source>
        <strain evidence="3">UCRPC4</strain>
    </source>
</reference>
<dbReference type="GO" id="GO:0031982">
    <property type="term" value="C:vesicle"/>
    <property type="evidence" value="ECO:0007669"/>
    <property type="project" value="TreeGrafter"/>
</dbReference>
<feature type="region of interest" description="Disordered" evidence="1">
    <location>
        <begin position="304"/>
        <end position="368"/>
    </location>
</feature>
<dbReference type="SUPFAM" id="SSF48452">
    <property type="entry name" value="TPR-like"/>
    <property type="match status" value="1"/>
</dbReference>
<feature type="compositionally biased region" description="Basic and acidic residues" evidence="1">
    <location>
        <begin position="257"/>
        <end position="269"/>
    </location>
</feature>
<dbReference type="GO" id="GO:0072583">
    <property type="term" value="P:clathrin-dependent endocytosis"/>
    <property type="evidence" value="ECO:0007669"/>
    <property type="project" value="TreeGrafter"/>
</dbReference>
<feature type="region of interest" description="Disordered" evidence="1">
    <location>
        <begin position="402"/>
        <end position="443"/>
    </location>
</feature>
<evidence type="ECO:0000259" key="2">
    <source>
        <dbReference type="PROSITE" id="PS50030"/>
    </source>
</evidence>
<dbReference type="GO" id="GO:0030276">
    <property type="term" value="F:clathrin binding"/>
    <property type="evidence" value="ECO:0007669"/>
    <property type="project" value="TreeGrafter"/>
</dbReference>
<name>A0A0G2GL13_PHACM</name>
<dbReference type="AlphaFoldDB" id="A0A0G2GL13"/>
<dbReference type="InterPro" id="IPR011990">
    <property type="entry name" value="TPR-like_helical_dom_sf"/>
</dbReference>
<feature type="compositionally biased region" description="Basic and acidic residues" evidence="1">
    <location>
        <begin position="414"/>
        <end position="424"/>
    </location>
</feature>
<dbReference type="SMART" id="SM00165">
    <property type="entry name" value="UBA"/>
    <property type="match status" value="1"/>
</dbReference>